<dbReference type="InterPro" id="IPR050640">
    <property type="entry name" value="Bact_2-comp_sensor_kinase"/>
</dbReference>
<dbReference type="InterPro" id="IPR005467">
    <property type="entry name" value="His_kinase_dom"/>
</dbReference>
<feature type="transmembrane region" description="Helical" evidence="1">
    <location>
        <begin position="78"/>
        <end position="103"/>
    </location>
</feature>
<dbReference type="PROSITE" id="PS50109">
    <property type="entry name" value="HIS_KIN"/>
    <property type="match status" value="1"/>
</dbReference>
<sequence length="369" mass="41281">MEPTLGLPKFLPRWLCFGVFWILLSVLFASQAYWSGYAPWPEALWLEAAHWLSWGIVSPLVFWLCRRLYRGERTWTRYAAGLLLGAIVISLLQPALTQLFIFLSDGVRWLLSVADAPPRSFLPTLHVAAVKVAGYNLPIYAGLILAWHAMTYYTQLRDRQVKAMELESLLHQAQLQTLRSQLNPHFLFNTLHSIAELVHRNPTLAEQLILRLGELLRQVLRSSTEQEVALAEELDFVKGYVEIEQMRLGERLQVTWEIAPEALAVKVPSLILQPLIENAILHGVAATTRAGVLAIRAACDHGYLHLQVRDTGPGLPQAGKAQVGIGLSNTQTRLRRLYGSGQRFELLNDNGLVVNIQIPLAAPALEAAT</sequence>
<evidence type="ECO:0000313" key="3">
    <source>
        <dbReference type="EMBL" id="GFE82111.1"/>
    </source>
</evidence>
<name>A0A829YH10_9GAMM</name>
<dbReference type="AlphaFoldDB" id="A0A829YH10"/>
<feature type="domain" description="Histidine kinase" evidence="2">
    <location>
        <begin position="211"/>
        <end position="362"/>
    </location>
</feature>
<organism evidence="3 4">
    <name type="scientific">Steroidobacter agaridevorans</name>
    <dbReference type="NCBI Taxonomy" id="2695856"/>
    <lineage>
        <taxon>Bacteria</taxon>
        <taxon>Pseudomonadati</taxon>
        <taxon>Pseudomonadota</taxon>
        <taxon>Gammaproteobacteria</taxon>
        <taxon>Steroidobacterales</taxon>
        <taxon>Steroidobacteraceae</taxon>
        <taxon>Steroidobacter</taxon>
    </lineage>
</organism>
<gene>
    <name evidence="3" type="ORF">GCM10011487_41110</name>
</gene>
<dbReference type="SMART" id="SM00387">
    <property type="entry name" value="HATPase_c"/>
    <property type="match status" value="1"/>
</dbReference>
<dbReference type="Gene3D" id="3.30.565.10">
    <property type="entry name" value="Histidine kinase-like ATPase, C-terminal domain"/>
    <property type="match status" value="1"/>
</dbReference>
<evidence type="ECO:0000259" key="2">
    <source>
        <dbReference type="PROSITE" id="PS50109"/>
    </source>
</evidence>
<proteinExistence type="predicted"/>
<evidence type="ECO:0000256" key="1">
    <source>
        <dbReference type="SAM" id="Phobius"/>
    </source>
</evidence>
<comment type="caution">
    <text evidence="3">The sequence shown here is derived from an EMBL/GenBank/DDBJ whole genome shotgun (WGS) entry which is preliminary data.</text>
</comment>
<dbReference type="GO" id="GO:0000155">
    <property type="term" value="F:phosphorelay sensor kinase activity"/>
    <property type="evidence" value="ECO:0007669"/>
    <property type="project" value="InterPro"/>
</dbReference>
<dbReference type="InterPro" id="IPR010559">
    <property type="entry name" value="Sig_transdc_His_kin_internal"/>
</dbReference>
<dbReference type="EMBL" id="BLJN01000004">
    <property type="protein sequence ID" value="GFE82111.1"/>
    <property type="molecule type" value="Genomic_DNA"/>
</dbReference>
<accession>A0A829YH10</accession>
<protein>
    <submittedName>
        <fullName evidence="3">ATPase</fullName>
    </submittedName>
</protein>
<dbReference type="Pfam" id="PF02518">
    <property type="entry name" value="HATPase_c"/>
    <property type="match status" value="1"/>
</dbReference>
<feature type="transmembrane region" description="Helical" evidence="1">
    <location>
        <begin position="48"/>
        <end position="66"/>
    </location>
</feature>
<dbReference type="PANTHER" id="PTHR34220:SF7">
    <property type="entry name" value="SENSOR HISTIDINE KINASE YPDA"/>
    <property type="match status" value="1"/>
</dbReference>
<keyword evidence="1" id="KW-1133">Transmembrane helix</keyword>
<feature type="transmembrane region" description="Helical" evidence="1">
    <location>
        <begin position="14"/>
        <end position="36"/>
    </location>
</feature>
<dbReference type="InterPro" id="IPR036890">
    <property type="entry name" value="HATPase_C_sf"/>
</dbReference>
<dbReference type="PANTHER" id="PTHR34220">
    <property type="entry name" value="SENSOR HISTIDINE KINASE YPDA"/>
    <property type="match status" value="1"/>
</dbReference>
<evidence type="ECO:0000313" key="4">
    <source>
        <dbReference type="Proteomes" id="UP000445000"/>
    </source>
</evidence>
<dbReference type="RefSeq" id="WP_161813783.1">
    <property type="nucleotide sequence ID" value="NZ_BLJN01000004.1"/>
</dbReference>
<reference evidence="4" key="1">
    <citation type="submission" date="2020-01" db="EMBL/GenBank/DDBJ databases">
        <title>'Steroidobacter agaridevorans' sp. nov., agar-degrading bacteria isolated from rhizosphere soils.</title>
        <authorList>
            <person name="Ikenaga M."/>
            <person name="Kataoka M."/>
            <person name="Murouchi A."/>
            <person name="Katsuragi S."/>
            <person name="Sakai M."/>
        </authorList>
    </citation>
    <scope>NUCLEOTIDE SEQUENCE [LARGE SCALE GENOMIC DNA]</scope>
    <source>
        <strain evidence="4">YU21-B</strain>
    </source>
</reference>
<dbReference type="InterPro" id="IPR003594">
    <property type="entry name" value="HATPase_dom"/>
</dbReference>
<dbReference type="Proteomes" id="UP000445000">
    <property type="component" value="Unassembled WGS sequence"/>
</dbReference>
<dbReference type="SUPFAM" id="SSF55874">
    <property type="entry name" value="ATPase domain of HSP90 chaperone/DNA topoisomerase II/histidine kinase"/>
    <property type="match status" value="1"/>
</dbReference>
<dbReference type="Pfam" id="PF06580">
    <property type="entry name" value="His_kinase"/>
    <property type="match status" value="1"/>
</dbReference>
<keyword evidence="4" id="KW-1185">Reference proteome</keyword>
<keyword evidence="1" id="KW-0472">Membrane</keyword>
<keyword evidence="1" id="KW-0812">Transmembrane</keyword>
<dbReference type="GO" id="GO:0016020">
    <property type="term" value="C:membrane"/>
    <property type="evidence" value="ECO:0007669"/>
    <property type="project" value="InterPro"/>
</dbReference>